<accession>A0AA51RWZ3</accession>
<dbReference type="InterPro" id="IPR050739">
    <property type="entry name" value="MFP"/>
</dbReference>
<dbReference type="AlphaFoldDB" id="A0AA51RWZ3"/>
<feature type="transmembrane region" description="Helical" evidence="1">
    <location>
        <begin position="32"/>
        <end position="49"/>
    </location>
</feature>
<protein>
    <submittedName>
        <fullName evidence="2">HlyD family efflux transporter periplasmic adaptor subunit</fullName>
    </submittedName>
</protein>
<dbReference type="RefSeq" id="WP_309204361.1">
    <property type="nucleotide sequence ID" value="NZ_CP133548.1"/>
</dbReference>
<dbReference type="Proteomes" id="UP001239782">
    <property type="component" value="Chromosome"/>
</dbReference>
<keyword evidence="1" id="KW-1133">Transmembrane helix</keyword>
<dbReference type="PANTHER" id="PTHR30386">
    <property type="entry name" value="MEMBRANE FUSION SUBUNIT OF EMRAB-TOLC MULTIDRUG EFFLUX PUMP"/>
    <property type="match status" value="1"/>
</dbReference>
<dbReference type="PANTHER" id="PTHR30386:SF28">
    <property type="entry name" value="EXPORTED PROTEIN"/>
    <property type="match status" value="1"/>
</dbReference>
<sequence length="414" mass="47638">MSNLFRQEAIESKTERLIGEVTIASQPRYKRFTLFTSTILLFVILIAYSTEYSKVKTVQGYIEPTSGEIKIYAPIDGRISNISISEDSLLEKGQLVAIIDSIYHSKDVSNVDQFISEKLSAQKQYIEQRIINQEQLNIEKRIIIQNQLDSLLIEIEKYEEKTSVEKHLLDMAEKKVSQAKKLRSLKHISLQEFEQISEKHAQQQLSHMSALLELRTKKKQMQTMKGELNLLKITMASEINQLKEKLADINIQQASIQRESTSSLISPIDGRATSMNIKLHQEVKRGDLLFTVYPLEPKYEASILVPSRLYGDLKLNQEIMIKYSAFPFRRYGIYKGRIKELPKTITHHQDNSSPVYISEPFYRVKVAINDQSLSYNNETYHLTSGLVFNADIVLSKQPLIEALLFPIFESLDQS</sequence>
<dbReference type="PRINTS" id="PR01490">
    <property type="entry name" value="RTXTOXIND"/>
</dbReference>
<evidence type="ECO:0000313" key="3">
    <source>
        <dbReference type="Proteomes" id="UP001239782"/>
    </source>
</evidence>
<dbReference type="EMBL" id="CP133548">
    <property type="protein sequence ID" value="WMS89115.1"/>
    <property type="molecule type" value="Genomic_DNA"/>
</dbReference>
<keyword evidence="3" id="KW-1185">Reference proteome</keyword>
<gene>
    <name evidence="2" type="ORF">Q9312_09450</name>
</gene>
<dbReference type="Gene3D" id="2.40.50.100">
    <property type="match status" value="1"/>
</dbReference>
<keyword evidence="1" id="KW-0812">Transmembrane</keyword>
<organism evidence="2 3">
    <name type="scientific">Pleionea litopenaei</name>
    <dbReference type="NCBI Taxonomy" id="3070815"/>
    <lineage>
        <taxon>Bacteria</taxon>
        <taxon>Pseudomonadati</taxon>
        <taxon>Pseudomonadota</taxon>
        <taxon>Gammaproteobacteria</taxon>
        <taxon>Oceanospirillales</taxon>
        <taxon>Pleioneaceae</taxon>
        <taxon>Pleionea</taxon>
    </lineage>
</organism>
<keyword evidence="1" id="KW-0472">Membrane</keyword>
<reference evidence="2 3" key="1">
    <citation type="submission" date="2023-08" db="EMBL/GenBank/DDBJ databases">
        <title>Pleionea litopenaei sp. nov., isolated from stomach of juvenile Litopenaeus vannamei.</title>
        <authorList>
            <person name="Rho A.M."/>
            <person name="Hwang C.Y."/>
        </authorList>
    </citation>
    <scope>NUCLEOTIDE SEQUENCE [LARGE SCALE GENOMIC DNA]</scope>
    <source>
        <strain evidence="2 3">HL-JVS1</strain>
    </source>
</reference>
<dbReference type="KEGG" id="plei:Q9312_09450"/>
<evidence type="ECO:0000313" key="2">
    <source>
        <dbReference type="EMBL" id="WMS89115.1"/>
    </source>
</evidence>
<proteinExistence type="predicted"/>
<evidence type="ECO:0000256" key="1">
    <source>
        <dbReference type="SAM" id="Phobius"/>
    </source>
</evidence>
<name>A0AA51RWZ3_9GAMM</name>